<dbReference type="InterPro" id="IPR029016">
    <property type="entry name" value="GAF-like_dom_sf"/>
</dbReference>
<sequence>MENGAAPKTLANIVTSVATKLMGATAATAADISTKILAELVAILDVDVSFLRYNDHSIHATVLVAEWPPRPDIPDPDPLHTIYFADADPIFAMCEHAKEPIVLRPESANEDYQRTISEASGVPSISMSSVPLLSGDVTTGALGFVKYGDRAWTQDELNTLTVVATMFAQVQARLIVEDRLHYQAQHDDLTTLPNRRTLLAHLDSRFIHGQPGPVAVLVFNLDRLKAINDYLGHAAGDQFICDFATRTTEAMQGKGMIARLGGDKFVVVPASAMDLDAARRLAETLRSQVKDHVTIDGVVLNRTVSVGVATGVPGTDSSLDLLRRADEALIAAKGSGGDSIGVFSAEMLTRRELRNDIELHLQAGIESDALTVAYLPEVDMPTGKILAVEALVRWHHPTRGLLHPDEFVPVAESINLAAELGNWMLNAACAHLGQWRAQGVGRDIMLRVNVSPAQLVAHDLVNTVAGTLERFGLDGSSIGLEVTESLLIQDLVNTRATLLGLTELGINIAIDDFGTGFSGMGLLRTLPVGTLKIDRGFVSDLATSADGLAIVRAIIGLSQALGLDVVAEGVESESAARVLLNEGCSRAQGFLFCQPIPADATRRLLAEGSVPVRITPTQP</sequence>
<dbReference type="InterPro" id="IPR052155">
    <property type="entry name" value="Biofilm_reg_signaling"/>
</dbReference>
<dbReference type="SMART" id="SM00065">
    <property type="entry name" value="GAF"/>
    <property type="match status" value="1"/>
</dbReference>
<dbReference type="PANTHER" id="PTHR44757:SF2">
    <property type="entry name" value="BIOFILM ARCHITECTURE MAINTENANCE PROTEIN MBAA"/>
    <property type="match status" value="1"/>
</dbReference>
<proteinExistence type="predicted"/>
<dbReference type="InterPro" id="IPR029787">
    <property type="entry name" value="Nucleotide_cyclase"/>
</dbReference>
<dbReference type="AlphaFoldDB" id="A0A1X0G1F6"/>
<evidence type="ECO:0000259" key="1">
    <source>
        <dbReference type="PROSITE" id="PS50883"/>
    </source>
</evidence>
<reference evidence="4 5" key="1">
    <citation type="submission" date="2017-02" db="EMBL/GenBank/DDBJ databases">
        <title>The new phylogeny of genus Mycobacterium.</title>
        <authorList>
            <person name="Tortoli E."/>
            <person name="Trovato A."/>
            <person name="Cirillo D.M."/>
        </authorList>
    </citation>
    <scope>NUCLEOTIDE SEQUENCE [LARGE SCALE GENOMIC DNA]</scope>
    <source>
        <strain evidence="4 5">DSM 45255</strain>
    </source>
</reference>
<keyword evidence="6" id="KW-1185">Reference proteome</keyword>
<accession>A0A1X0G1F6</accession>
<dbReference type="PANTHER" id="PTHR44757">
    <property type="entry name" value="DIGUANYLATE CYCLASE DGCP"/>
    <property type="match status" value="1"/>
</dbReference>
<dbReference type="STRING" id="560555.BST30_06465"/>
<dbReference type="Pfam" id="PF01590">
    <property type="entry name" value="GAF"/>
    <property type="match status" value="1"/>
</dbReference>
<dbReference type="Gene3D" id="3.30.70.270">
    <property type="match status" value="1"/>
</dbReference>
<dbReference type="RefSeq" id="WP_083094067.1">
    <property type="nucleotide sequence ID" value="NZ_AP022590.1"/>
</dbReference>
<protein>
    <recommendedName>
        <fullName evidence="7">Bifunctional diguanylate cyclase/phosphodiesterase</fullName>
    </recommendedName>
</protein>
<dbReference type="Pfam" id="PF00563">
    <property type="entry name" value="EAL"/>
    <property type="match status" value="1"/>
</dbReference>
<dbReference type="EMBL" id="AP022590">
    <property type="protein sequence ID" value="BBY36748.1"/>
    <property type="molecule type" value="Genomic_DNA"/>
</dbReference>
<dbReference type="InterPro" id="IPR000160">
    <property type="entry name" value="GGDEF_dom"/>
</dbReference>
<dbReference type="Proteomes" id="UP000192760">
    <property type="component" value="Unassembled WGS sequence"/>
</dbReference>
<name>A0A1X0G1F6_MYCNT</name>
<dbReference type="CDD" id="cd01948">
    <property type="entry name" value="EAL"/>
    <property type="match status" value="1"/>
</dbReference>
<gene>
    <name evidence="4" type="ORF">BST30_06465</name>
    <name evidence="3" type="ORF">MMAN_08820</name>
</gene>
<dbReference type="Proteomes" id="UP000465812">
    <property type="component" value="Chromosome"/>
</dbReference>
<feature type="domain" description="EAL" evidence="1">
    <location>
        <begin position="354"/>
        <end position="609"/>
    </location>
</feature>
<dbReference type="CDD" id="cd01949">
    <property type="entry name" value="GGDEF"/>
    <property type="match status" value="1"/>
</dbReference>
<dbReference type="PROSITE" id="PS50887">
    <property type="entry name" value="GGDEF"/>
    <property type="match status" value="1"/>
</dbReference>
<feature type="domain" description="GGDEF" evidence="2">
    <location>
        <begin position="212"/>
        <end position="345"/>
    </location>
</feature>
<dbReference type="InterPro" id="IPR001633">
    <property type="entry name" value="EAL_dom"/>
</dbReference>
<dbReference type="PROSITE" id="PS50883">
    <property type="entry name" value="EAL"/>
    <property type="match status" value="1"/>
</dbReference>
<evidence type="ECO:0000313" key="4">
    <source>
        <dbReference type="EMBL" id="ORB07579.1"/>
    </source>
</evidence>
<evidence type="ECO:0000259" key="2">
    <source>
        <dbReference type="PROSITE" id="PS50887"/>
    </source>
</evidence>
<reference evidence="3 6" key="2">
    <citation type="journal article" date="2019" name="Emerg. Microbes Infect.">
        <title>Comprehensive subspecies identification of 175 nontuberculous mycobacteria species based on 7547 genomic profiles.</title>
        <authorList>
            <person name="Matsumoto Y."/>
            <person name="Kinjo T."/>
            <person name="Motooka D."/>
            <person name="Nabeya D."/>
            <person name="Jung N."/>
            <person name="Uechi K."/>
            <person name="Horii T."/>
            <person name="Iida T."/>
            <person name="Fujita J."/>
            <person name="Nakamura S."/>
        </authorList>
    </citation>
    <scope>NUCLEOTIDE SEQUENCE [LARGE SCALE GENOMIC DNA]</scope>
    <source>
        <strain evidence="3 6">JCM 18113</strain>
    </source>
</reference>
<dbReference type="Gene3D" id="3.30.450.40">
    <property type="match status" value="1"/>
</dbReference>
<dbReference type="SMART" id="SM00052">
    <property type="entry name" value="EAL"/>
    <property type="match status" value="1"/>
</dbReference>
<dbReference type="NCBIfam" id="TIGR00254">
    <property type="entry name" value="GGDEF"/>
    <property type="match status" value="1"/>
</dbReference>
<dbReference type="InterPro" id="IPR003018">
    <property type="entry name" value="GAF"/>
</dbReference>
<evidence type="ECO:0008006" key="7">
    <source>
        <dbReference type="Google" id="ProtNLM"/>
    </source>
</evidence>
<dbReference type="SMART" id="SM00267">
    <property type="entry name" value="GGDEF"/>
    <property type="match status" value="1"/>
</dbReference>
<dbReference type="Gene3D" id="3.20.20.450">
    <property type="entry name" value="EAL domain"/>
    <property type="match status" value="1"/>
</dbReference>
<organism evidence="4 5">
    <name type="scientific">Mycobacterium mantenii</name>
    <dbReference type="NCBI Taxonomy" id="560555"/>
    <lineage>
        <taxon>Bacteria</taxon>
        <taxon>Bacillati</taxon>
        <taxon>Actinomycetota</taxon>
        <taxon>Actinomycetes</taxon>
        <taxon>Mycobacteriales</taxon>
        <taxon>Mycobacteriaceae</taxon>
        <taxon>Mycobacterium</taxon>
        <taxon>Mycobacterium avium complex (MAC)</taxon>
    </lineage>
</organism>
<evidence type="ECO:0000313" key="6">
    <source>
        <dbReference type="Proteomes" id="UP000465812"/>
    </source>
</evidence>
<dbReference type="SUPFAM" id="SSF55781">
    <property type="entry name" value="GAF domain-like"/>
    <property type="match status" value="1"/>
</dbReference>
<dbReference type="EMBL" id="MVHW01000005">
    <property type="protein sequence ID" value="ORB07579.1"/>
    <property type="molecule type" value="Genomic_DNA"/>
</dbReference>
<dbReference type="InterPro" id="IPR035919">
    <property type="entry name" value="EAL_sf"/>
</dbReference>
<evidence type="ECO:0000313" key="3">
    <source>
        <dbReference type="EMBL" id="BBY36748.1"/>
    </source>
</evidence>
<dbReference type="SUPFAM" id="SSF55073">
    <property type="entry name" value="Nucleotide cyclase"/>
    <property type="match status" value="1"/>
</dbReference>
<dbReference type="InterPro" id="IPR043128">
    <property type="entry name" value="Rev_trsase/Diguanyl_cyclase"/>
</dbReference>
<evidence type="ECO:0000313" key="5">
    <source>
        <dbReference type="Proteomes" id="UP000192760"/>
    </source>
</evidence>
<dbReference type="Pfam" id="PF00990">
    <property type="entry name" value="GGDEF"/>
    <property type="match status" value="1"/>
</dbReference>
<reference evidence="3" key="3">
    <citation type="submission" date="2020-02" db="EMBL/GenBank/DDBJ databases">
        <authorList>
            <person name="Matsumoto Y."/>
            <person name="Motooka D."/>
            <person name="Nakamura S."/>
        </authorList>
    </citation>
    <scope>NUCLEOTIDE SEQUENCE</scope>
    <source>
        <strain evidence="3">JCM 18113</strain>
    </source>
</reference>
<dbReference type="SUPFAM" id="SSF141868">
    <property type="entry name" value="EAL domain-like"/>
    <property type="match status" value="1"/>
</dbReference>